<comment type="subunit">
    <text evidence="11">DNA polymerase III contains a core (composed of alpha, epsilon and theta chains) that associates with a tau subunit. This core dimerizes to form the POLIII' complex. PolIII' associates with the gamma complex (composed of gamma, delta, delta', psi and chi chains) and with the beta chain to form the complete DNA polymerase III complex.</text>
</comment>
<dbReference type="NCBIfam" id="NF006585">
    <property type="entry name" value="PRK09111.1"/>
    <property type="match status" value="1"/>
</dbReference>
<protein>
    <recommendedName>
        <fullName evidence="11">DNA polymerase III subunit gamma/tau</fullName>
        <ecNumber evidence="11">2.7.7.7</ecNumber>
    </recommendedName>
</protein>
<comment type="function">
    <text evidence="11">DNA polymerase III is a complex, multichain enzyme responsible for most of the replicative synthesis in bacteria. This DNA polymerase also exhibits 3' to 5' exonuclease activity.</text>
</comment>
<keyword evidence="3 11" id="KW-0548">Nucleotidyltransferase</keyword>
<feature type="region of interest" description="Disordered" evidence="12">
    <location>
        <begin position="397"/>
        <end position="421"/>
    </location>
</feature>
<dbReference type="Pfam" id="PF12169">
    <property type="entry name" value="DNA_pol3_gamma3"/>
    <property type="match status" value="1"/>
</dbReference>
<dbReference type="FunFam" id="1.20.272.10:FF:000003">
    <property type="entry name" value="DNA polymerase III subunit gamma/tau"/>
    <property type="match status" value="1"/>
</dbReference>
<evidence type="ECO:0000256" key="5">
    <source>
        <dbReference type="ARBA" id="ARBA00022723"/>
    </source>
</evidence>
<feature type="compositionally biased region" description="Acidic residues" evidence="12">
    <location>
        <begin position="574"/>
        <end position="589"/>
    </location>
</feature>
<dbReference type="InterPro" id="IPR012763">
    <property type="entry name" value="DNA_pol_III_sug/sutau_N"/>
</dbReference>
<dbReference type="InterPro" id="IPR045085">
    <property type="entry name" value="HLD_clamp_pol_III_gamma_tau"/>
</dbReference>
<dbReference type="CDD" id="cd18137">
    <property type="entry name" value="HLD_clamp_pol_III_gamma_tau"/>
    <property type="match status" value="1"/>
</dbReference>
<dbReference type="GO" id="GO:0005524">
    <property type="term" value="F:ATP binding"/>
    <property type="evidence" value="ECO:0007669"/>
    <property type="project" value="UniProtKB-KW"/>
</dbReference>
<dbReference type="Pfam" id="PF13177">
    <property type="entry name" value="DNA_pol3_delta2"/>
    <property type="match status" value="1"/>
</dbReference>
<feature type="region of interest" description="Disordered" evidence="12">
    <location>
        <begin position="558"/>
        <end position="589"/>
    </location>
</feature>
<gene>
    <name evidence="11" type="primary">dnaX</name>
    <name evidence="14" type="ORF">DI556_11255</name>
</gene>
<reference evidence="14 15" key="1">
    <citation type="submission" date="2017-08" db="EMBL/GenBank/DDBJ databases">
        <title>Infants hospitalized years apart are colonized by the same room-sourced microbial strains.</title>
        <authorList>
            <person name="Brooks B."/>
            <person name="Olm M.R."/>
            <person name="Firek B.A."/>
            <person name="Baker R."/>
            <person name="Thomas B.C."/>
            <person name="Morowitz M.J."/>
            <person name="Banfield J.F."/>
        </authorList>
    </citation>
    <scope>NUCLEOTIDE SEQUENCE [LARGE SCALE GENOMIC DNA]</scope>
    <source>
        <strain evidence="14">S2_005_002_R2_34</strain>
    </source>
</reference>
<dbReference type="GO" id="GO:0006261">
    <property type="term" value="P:DNA-templated DNA replication"/>
    <property type="evidence" value="ECO:0007669"/>
    <property type="project" value="TreeGrafter"/>
</dbReference>
<dbReference type="PANTHER" id="PTHR11669">
    <property type="entry name" value="REPLICATION FACTOR C / DNA POLYMERASE III GAMMA-TAU SUBUNIT"/>
    <property type="match status" value="1"/>
</dbReference>
<dbReference type="FunFam" id="3.40.50.300:FF:000014">
    <property type="entry name" value="DNA polymerase III subunit gamma/tau"/>
    <property type="match status" value="1"/>
</dbReference>
<dbReference type="Proteomes" id="UP000249185">
    <property type="component" value="Unassembled WGS sequence"/>
</dbReference>
<dbReference type="SUPFAM" id="SSF52540">
    <property type="entry name" value="P-loop containing nucleoside triphosphate hydrolases"/>
    <property type="match status" value="1"/>
</dbReference>
<accession>A0A2W5PX37</accession>
<keyword evidence="7" id="KW-0862">Zinc</keyword>
<dbReference type="Pfam" id="PF12362">
    <property type="entry name" value="DUF3646"/>
    <property type="match status" value="1"/>
</dbReference>
<dbReference type="InterPro" id="IPR008921">
    <property type="entry name" value="DNA_pol3_clamp-load_cplx_C"/>
</dbReference>
<evidence type="ECO:0000256" key="11">
    <source>
        <dbReference type="RuleBase" id="RU364063"/>
    </source>
</evidence>
<keyword evidence="6 11" id="KW-0547">Nucleotide-binding</keyword>
<dbReference type="GO" id="GO:0009360">
    <property type="term" value="C:DNA polymerase III complex"/>
    <property type="evidence" value="ECO:0007669"/>
    <property type="project" value="InterPro"/>
</dbReference>
<evidence type="ECO:0000256" key="3">
    <source>
        <dbReference type="ARBA" id="ARBA00022695"/>
    </source>
</evidence>
<evidence type="ECO:0000256" key="10">
    <source>
        <dbReference type="ARBA" id="ARBA00049244"/>
    </source>
</evidence>
<dbReference type="SMART" id="SM00382">
    <property type="entry name" value="AAA"/>
    <property type="match status" value="1"/>
</dbReference>
<dbReference type="NCBIfam" id="TIGR02397">
    <property type="entry name" value="dnaX_nterm"/>
    <property type="match status" value="1"/>
</dbReference>
<keyword evidence="5" id="KW-0479">Metal-binding</keyword>
<evidence type="ECO:0000256" key="9">
    <source>
        <dbReference type="ARBA" id="ARBA00022932"/>
    </source>
</evidence>
<dbReference type="GO" id="GO:0003677">
    <property type="term" value="F:DNA binding"/>
    <property type="evidence" value="ECO:0007669"/>
    <property type="project" value="InterPro"/>
</dbReference>
<dbReference type="SUPFAM" id="SSF48019">
    <property type="entry name" value="post-AAA+ oligomerization domain-like"/>
    <property type="match status" value="1"/>
</dbReference>
<dbReference type="InterPro" id="IPR022754">
    <property type="entry name" value="DNA_pol_III_gamma-3"/>
</dbReference>
<comment type="caution">
    <text evidence="14">The sequence shown here is derived from an EMBL/GenBank/DDBJ whole genome shotgun (WGS) entry which is preliminary data.</text>
</comment>
<evidence type="ECO:0000256" key="2">
    <source>
        <dbReference type="ARBA" id="ARBA00022679"/>
    </source>
</evidence>
<keyword evidence="2 11" id="KW-0808">Transferase</keyword>
<organism evidence="14 15">
    <name type="scientific">Rhodovulum sulfidophilum</name>
    <name type="common">Rhodobacter sulfidophilus</name>
    <dbReference type="NCBI Taxonomy" id="35806"/>
    <lineage>
        <taxon>Bacteria</taxon>
        <taxon>Pseudomonadati</taxon>
        <taxon>Pseudomonadota</taxon>
        <taxon>Alphaproteobacteria</taxon>
        <taxon>Rhodobacterales</taxon>
        <taxon>Paracoccaceae</taxon>
        <taxon>Rhodovulum</taxon>
    </lineage>
</organism>
<evidence type="ECO:0000256" key="1">
    <source>
        <dbReference type="ARBA" id="ARBA00006360"/>
    </source>
</evidence>
<dbReference type="EC" id="2.7.7.7" evidence="11"/>
<feature type="compositionally biased region" description="Pro residues" evidence="12">
    <location>
        <begin position="397"/>
        <end position="409"/>
    </location>
</feature>
<dbReference type="InterPro" id="IPR050238">
    <property type="entry name" value="DNA_Rep/Repair_Clamp_Loader"/>
</dbReference>
<comment type="catalytic activity">
    <reaction evidence="10 11">
        <text>DNA(n) + a 2'-deoxyribonucleoside 5'-triphosphate = DNA(n+1) + diphosphate</text>
        <dbReference type="Rhea" id="RHEA:22508"/>
        <dbReference type="Rhea" id="RHEA-COMP:17339"/>
        <dbReference type="Rhea" id="RHEA-COMP:17340"/>
        <dbReference type="ChEBI" id="CHEBI:33019"/>
        <dbReference type="ChEBI" id="CHEBI:61560"/>
        <dbReference type="ChEBI" id="CHEBI:173112"/>
        <dbReference type="EC" id="2.7.7.7"/>
    </reaction>
</comment>
<keyword evidence="8 11" id="KW-0067">ATP-binding</keyword>
<dbReference type="Gene3D" id="1.20.272.10">
    <property type="match status" value="1"/>
</dbReference>
<evidence type="ECO:0000259" key="13">
    <source>
        <dbReference type="SMART" id="SM00382"/>
    </source>
</evidence>
<dbReference type="InterPro" id="IPR022107">
    <property type="entry name" value="DNA_pol_III_gamma/tau_C"/>
</dbReference>
<evidence type="ECO:0000256" key="7">
    <source>
        <dbReference type="ARBA" id="ARBA00022833"/>
    </source>
</evidence>
<dbReference type="Gene3D" id="1.10.8.60">
    <property type="match status" value="1"/>
</dbReference>
<dbReference type="Gene3D" id="3.40.50.300">
    <property type="entry name" value="P-loop containing nucleotide triphosphate hydrolases"/>
    <property type="match status" value="1"/>
</dbReference>
<feature type="domain" description="AAA+ ATPase" evidence="13">
    <location>
        <begin position="48"/>
        <end position="195"/>
    </location>
</feature>
<dbReference type="PANTHER" id="PTHR11669:SF0">
    <property type="entry name" value="PROTEIN STICHEL-LIKE 2"/>
    <property type="match status" value="1"/>
</dbReference>
<sequence>MQDVTPKPDEAGAYRVLARKYRPQTFADLVGQEAMVRTLRNAFESDRIAHAFILTGVRGVGKTTTARIIAKGLNCVGADGTGGPTIEPCGVCDSCRAIAEGRHVDVLEMDAASRTGVGDIREIIDSVAYRAASARYKVYIIDEVHMLSTSAFNALLKTLEEPPAHVKFLFATTEIRKVPVTVLSRCQRFDLRRIEPETMIALLSGIVAKEGVAIAPDALALIVRASEGSARDALSLLDQAIAHGAGETGAAEVRAMLGLADRGRVLDLFEAIMRGDARGALAEFGAQYAGGADPMAVMRDLAEVTHWVSMVRLTPEVAEDPTIGPDERARGLDFAGRLGMRALTRTWQMLLKALEEVGSAPNAMMAAEMAIIRLTHVADLPSPEELVRRLADAPPPAAAPIAPAPAPEAPRPRASLGSGGGITQAVAAPATPVAAPAAAPGPLARYAEFADVLALVRARRDLSLLVEIERGVRLVHYAPGRIEFEPADDAAPELAARIAQRLRDWTGARWGVSIVGSGGGATIAEQRAEARGTLHARAAEHPLVRAVLDAFPGAEIKDVRPPEAPLMDPAAPEELTEEDDDDWDPFAEE</sequence>
<keyword evidence="9 11" id="KW-0239">DNA-directed DNA polymerase</keyword>
<dbReference type="InterPro" id="IPR003593">
    <property type="entry name" value="AAA+_ATPase"/>
</dbReference>
<evidence type="ECO:0000256" key="8">
    <source>
        <dbReference type="ARBA" id="ARBA00022840"/>
    </source>
</evidence>
<dbReference type="Pfam" id="PF22608">
    <property type="entry name" value="DNAX_ATPase_lid"/>
    <property type="match status" value="1"/>
</dbReference>
<evidence type="ECO:0000256" key="12">
    <source>
        <dbReference type="SAM" id="MobiDB-lite"/>
    </source>
</evidence>
<dbReference type="CDD" id="cd00009">
    <property type="entry name" value="AAA"/>
    <property type="match status" value="1"/>
</dbReference>
<evidence type="ECO:0000313" key="15">
    <source>
        <dbReference type="Proteomes" id="UP000249185"/>
    </source>
</evidence>
<dbReference type="FunFam" id="1.10.8.60:FF:000013">
    <property type="entry name" value="DNA polymerase III subunit gamma/tau"/>
    <property type="match status" value="1"/>
</dbReference>
<evidence type="ECO:0000256" key="6">
    <source>
        <dbReference type="ARBA" id="ARBA00022741"/>
    </source>
</evidence>
<dbReference type="EMBL" id="QFPW01000007">
    <property type="protein sequence ID" value="PZQ49437.1"/>
    <property type="molecule type" value="Genomic_DNA"/>
</dbReference>
<evidence type="ECO:0000256" key="4">
    <source>
        <dbReference type="ARBA" id="ARBA00022705"/>
    </source>
</evidence>
<dbReference type="GO" id="GO:0046872">
    <property type="term" value="F:metal ion binding"/>
    <property type="evidence" value="ECO:0007669"/>
    <property type="project" value="UniProtKB-KW"/>
</dbReference>
<name>A0A2W5PX37_RHOSU</name>
<proteinExistence type="inferred from homology"/>
<dbReference type="AlphaFoldDB" id="A0A2W5PX37"/>
<dbReference type="GO" id="GO:0003887">
    <property type="term" value="F:DNA-directed DNA polymerase activity"/>
    <property type="evidence" value="ECO:0007669"/>
    <property type="project" value="UniProtKB-KW"/>
</dbReference>
<keyword evidence="4 11" id="KW-0235">DNA replication</keyword>
<comment type="similarity">
    <text evidence="1 11">Belongs to the DnaX/STICHEL family.</text>
</comment>
<evidence type="ECO:0000313" key="14">
    <source>
        <dbReference type="EMBL" id="PZQ49437.1"/>
    </source>
</evidence>
<dbReference type="InterPro" id="IPR027417">
    <property type="entry name" value="P-loop_NTPase"/>
</dbReference>